<keyword evidence="3" id="KW-1185">Reference proteome</keyword>
<dbReference type="EMBL" id="JBHTIS010003708">
    <property type="protein sequence ID" value="MFD1051582.1"/>
    <property type="molecule type" value="Genomic_DNA"/>
</dbReference>
<evidence type="ECO:0000259" key="1">
    <source>
        <dbReference type="Pfam" id="PF08448"/>
    </source>
</evidence>
<comment type="caution">
    <text evidence="2">The sequence shown here is derived from an EMBL/GenBank/DDBJ whole genome shotgun (WGS) entry which is preliminary data.</text>
</comment>
<organism evidence="2 3">
    <name type="scientific">Kibdelosporangium lantanae</name>
    <dbReference type="NCBI Taxonomy" id="1497396"/>
    <lineage>
        <taxon>Bacteria</taxon>
        <taxon>Bacillati</taxon>
        <taxon>Actinomycetota</taxon>
        <taxon>Actinomycetes</taxon>
        <taxon>Pseudonocardiales</taxon>
        <taxon>Pseudonocardiaceae</taxon>
        <taxon>Kibdelosporangium</taxon>
    </lineage>
</organism>
<reference evidence="3" key="1">
    <citation type="journal article" date="2019" name="Int. J. Syst. Evol. Microbiol.">
        <title>The Global Catalogue of Microorganisms (GCM) 10K type strain sequencing project: providing services to taxonomists for standard genome sequencing and annotation.</title>
        <authorList>
            <consortium name="The Broad Institute Genomics Platform"/>
            <consortium name="The Broad Institute Genome Sequencing Center for Infectious Disease"/>
            <person name="Wu L."/>
            <person name="Ma J."/>
        </authorList>
    </citation>
    <scope>NUCLEOTIDE SEQUENCE [LARGE SCALE GENOMIC DNA]</scope>
    <source>
        <strain evidence="3">JCM 31486</strain>
    </source>
</reference>
<proteinExistence type="predicted"/>
<dbReference type="Gene3D" id="3.30.450.20">
    <property type="entry name" value="PAS domain"/>
    <property type="match status" value="1"/>
</dbReference>
<dbReference type="SUPFAM" id="SSF55785">
    <property type="entry name" value="PYP-like sensor domain (PAS domain)"/>
    <property type="match status" value="1"/>
</dbReference>
<evidence type="ECO:0000313" key="2">
    <source>
        <dbReference type="EMBL" id="MFD1051582.1"/>
    </source>
</evidence>
<dbReference type="InterPro" id="IPR013656">
    <property type="entry name" value="PAS_4"/>
</dbReference>
<dbReference type="Pfam" id="PF08448">
    <property type="entry name" value="PAS_4"/>
    <property type="match status" value="1"/>
</dbReference>
<name>A0ABW3MMW0_9PSEU</name>
<dbReference type="InterPro" id="IPR035965">
    <property type="entry name" value="PAS-like_dom_sf"/>
</dbReference>
<sequence length="167" mass="19104">MWMAWGPELTFFCNAAYRRDTLGRKYPWALGRPAREVWAEIWDDIGPRIDTVLSTGRATWDEALLLFLERSGYPEETYHTFSYSPLRDDDGQVVGMLCVVSEDTNRVTSERRMETLRDLGSDPSVIRTEQQVLAFADRQLGRNPRDLPFTLSYLFDDAGTARLAGST</sequence>
<dbReference type="Proteomes" id="UP001597045">
    <property type="component" value="Unassembled WGS sequence"/>
</dbReference>
<gene>
    <name evidence="2" type="ORF">ACFQ1S_41550</name>
</gene>
<protein>
    <submittedName>
        <fullName evidence="2">PAS domain-containing protein</fullName>
    </submittedName>
</protein>
<accession>A0ABW3MMW0</accession>
<feature type="domain" description="PAS fold-4" evidence="1">
    <location>
        <begin position="12"/>
        <end position="107"/>
    </location>
</feature>
<evidence type="ECO:0000313" key="3">
    <source>
        <dbReference type="Proteomes" id="UP001597045"/>
    </source>
</evidence>
<feature type="non-terminal residue" evidence="2">
    <location>
        <position position="167"/>
    </location>
</feature>